<proteinExistence type="predicted"/>
<dbReference type="AlphaFoldDB" id="A0A8K0K538"/>
<feature type="transmembrane region" description="Helical" evidence="1">
    <location>
        <begin position="115"/>
        <end position="137"/>
    </location>
</feature>
<comment type="caution">
    <text evidence="2">The sequence shown here is derived from an EMBL/GenBank/DDBJ whole genome shotgun (WGS) entry which is preliminary data.</text>
</comment>
<evidence type="ECO:0000256" key="1">
    <source>
        <dbReference type="SAM" id="Phobius"/>
    </source>
</evidence>
<protein>
    <submittedName>
        <fullName evidence="2">Uncharacterized protein</fullName>
    </submittedName>
</protein>
<accession>A0A8K0K538</accession>
<keyword evidence="1" id="KW-0812">Transmembrane</keyword>
<dbReference type="EMBL" id="KZ308322">
    <property type="protein sequence ID" value="KAG8227445.1"/>
    <property type="molecule type" value="Genomic_DNA"/>
</dbReference>
<sequence length="289" mass="31993">MSTSAAQFSHHEFASPRKRYNFAMLDEEDDSCDSPTESLRGDEIPLLSSSSHTSSFVTPLEVLYRLFFSLFPPFRPAKVLAKLPVDPIGPVLVVTFLISFLIYASSKTPPFEYRVFGPVIIILSYLVLSSLFVFCLGKLISLDDFHINFLQTVALIGYSLFGHLLILCISYTLYEYPEPAKSISSESRMAGENPLIHDASFLSSVEYEDGSISPDSEPNWWGDKAFLFCLALIAGPSALRISLILLSPIQSPPGRMVLGTILCLSHLLLLIVLHTSFLHPTFKYGANGS</sequence>
<feature type="transmembrane region" description="Helical" evidence="1">
    <location>
        <begin position="225"/>
        <end position="246"/>
    </location>
</feature>
<dbReference type="Proteomes" id="UP000792457">
    <property type="component" value="Unassembled WGS sequence"/>
</dbReference>
<evidence type="ECO:0000313" key="3">
    <source>
        <dbReference type="Proteomes" id="UP000792457"/>
    </source>
</evidence>
<organism evidence="2 3">
    <name type="scientific">Ladona fulva</name>
    <name type="common">Scarce chaser dragonfly</name>
    <name type="synonym">Libellula fulva</name>
    <dbReference type="NCBI Taxonomy" id="123851"/>
    <lineage>
        <taxon>Eukaryota</taxon>
        <taxon>Metazoa</taxon>
        <taxon>Ecdysozoa</taxon>
        <taxon>Arthropoda</taxon>
        <taxon>Hexapoda</taxon>
        <taxon>Insecta</taxon>
        <taxon>Pterygota</taxon>
        <taxon>Palaeoptera</taxon>
        <taxon>Odonata</taxon>
        <taxon>Epiprocta</taxon>
        <taxon>Anisoptera</taxon>
        <taxon>Libelluloidea</taxon>
        <taxon>Libellulidae</taxon>
        <taxon>Ladona</taxon>
    </lineage>
</organism>
<feature type="transmembrane region" description="Helical" evidence="1">
    <location>
        <begin position="149"/>
        <end position="174"/>
    </location>
</feature>
<feature type="transmembrane region" description="Helical" evidence="1">
    <location>
        <begin position="258"/>
        <end position="279"/>
    </location>
</feature>
<reference evidence="2" key="2">
    <citation type="submission" date="2017-10" db="EMBL/GenBank/DDBJ databases">
        <title>Ladona fulva Genome sequencing and assembly.</title>
        <authorList>
            <person name="Murali S."/>
            <person name="Richards S."/>
            <person name="Bandaranaike D."/>
            <person name="Bellair M."/>
            <person name="Blankenburg K."/>
            <person name="Chao H."/>
            <person name="Dinh H."/>
            <person name="Doddapaneni H."/>
            <person name="Dugan-Rocha S."/>
            <person name="Elkadiri S."/>
            <person name="Gnanaolivu R."/>
            <person name="Hernandez B."/>
            <person name="Skinner E."/>
            <person name="Javaid M."/>
            <person name="Lee S."/>
            <person name="Li M."/>
            <person name="Ming W."/>
            <person name="Munidasa M."/>
            <person name="Muniz J."/>
            <person name="Nguyen L."/>
            <person name="Hughes D."/>
            <person name="Osuji N."/>
            <person name="Pu L.-L."/>
            <person name="Puazo M."/>
            <person name="Qu C."/>
            <person name="Quiroz J."/>
            <person name="Raj R."/>
            <person name="Weissenberger G."/>
            <person name="Xin Y."/>
            <person name="Zou X."/>
            <person name="Han Y."/>
            <person name="Worley K."/>
            <person name="Muzny D."/>
            <person name="Gibbs R."/>
        </authorList>
    </citation>
    <scope>NUCLEOTIDE SEQUENCE</scope>
    <source>
        <strain evidence="2">Sampled in the wild</strain>
    </source>
</reference>
<gene>
    <name evidence="2" type="ORF">J437_LFUL000454</name>
</gene>
<evidence type="ECO:0000313" key="2">
    <source>
        <dbReference type="EMBL" id="KAG8227445.1"/>
    </source>
</evidence>
<dbReference type="OrthoDB" id="10256463at2759"/>
<name>A0A8K0K538_LADFU</name>
<keyword evidence="1" id="KW-1133">Transmembrane helix</keyword>
<keyword evidence="3" id="KW-1185">Reference proteome</keyword>
<keyword evidence="1" id="KW-0472">Membrane</keyword>
<feature type="transmembrane region" description="Helical" evidence="1">
    <location>
        <begin position="83"/>
        <end position="103"/>
    </location>
</feature>
<reference evidence="2" key="1">
    <citation type="submission" date="2013-04" db="EMBL/GenBank/DDBJ databases">
        <authorList>
            <person name="Qu J."/>
            <person name="Murali S.C."/>
            <person name="Bandaranaike D."/>
            <person name="Bellair M."/>
            <person name="Blankenburg K."/>
            <person name="Chao H."/>
            <person name="Dinh H."/>
            <person name="Doddapaneni H."/>
            <person name="Downs B."/>
            <person name="Dugan-Rocha S."/>
            <person name="Elkadiri S."/>
            <person name="Gnanaolivu R.D."/>
            <person name="Hernandez B."/>
            <person name="Javaid M."/>
            <person name="Jayaseelan J.C."/>
            <person name="Lee S."/>
            <person name="Li M."/>
            <person name="Ming W."/>
            <person name="Munidasa M."/>
            <person name="Muniz J."/>
            <person name="Nguyen L."/>
            <person name="Ongeri F."/>
            <person name="Osuji N."/>
            <person name="Pu L.-L."/>
            <person name="Puazo M."/>
            <person name="Qu C."/>
            <person name="Quiroz J."/>
            <person name="Raj R."/>
            <person name="Weissenberger G."/>
            <person name="Xin Y."/>
            <person name="Zou X."/>
            <person name="Han Y."/>
            <person name="Richards S."/>
            <person name="Worley K."/>
            <person name="Muzny D."/>
            <person name="Gibbs R."/>
        </authorList>
    </citation>
    <scope>NUCLEOTIDE SEQUENCE</scope>
    <source>
        <strain evidence="2">Sampled in the wild</strain>
    </source>
</reference>